<accession>A0A858WLI3</accession>
<evidence type="ECO:0000313" key="1">
    <source>
        <dbReference type="EMBL" id="QJI53011.1"/>
    </source>
</evidence>
<protein>
    <submittedName>
        <fullName evidence="1">Uncharacterized protein</fullName>
    </submittedName>
</protein>
<name>A0A858WLI3_9CAUD</name>
<organism evidence="1 2">
    <name type="scientific">Xanthomonas phage FoX4</name>
    <dbReference type="NCBI Taxonomy" id="2723900"/>
    <lineage>
        <taxon>Viruses</taxon>
        <taxon>Duplodnaviria</taxon>
        <taxon>Heunggongvirae</taxon>
        <taxon>Uroviricota</taxon>
        <taxon>Caudoviricetes</taxon>
        <taxon>Foxquatrovirus</taxon>
        <taxon>Foxquatrovirus fox4</taxon>
    </lineage>
</organism>
<dbReference type="EMBL" id="MT161385">
    <property type="protein sequence ID" value="QJI53011.1"/>
    <property type="molecule type" value="Genomic_DNA"/>
</dbReference>
<reference evidence="1" key="1">
    <citation type="submission" date="2020-03" db="EMBL/GenBank/DDBJ databases">
        <title>Development of an integrated pest management strategy to control Xanthomonas campestris pv. campestris by using bacteriophages.</title>
        <authorList>
            <person name="Holtappels D."/>
            <person name="Rombouts S."/>
            <person name="Lavigne R."/>
            <person name="Wagemans J."/>
        </authorList>
    </citation>
    <scope>NUCLEOTIDE SEQUENCE</scope>
</reference>
<sequence>MKITRTCVGGARRAQVVLSSSANGSFGIGSSGNVINRISFGNRSDDGNYEYEVRLSSADVENLFRMIAGDDNLMSMLQNLRDYPEADVDEH</sequence>
<proteinExistence type="predicted"/>
<evidence type="ECO:0000313" key="2">
    <source>
        <dbReference type="Proteomes" id="UP000671952"/>
    </source>
</evidence>
<dbReference type="Proteomes" id="UP000671952">
    <property type="component" value="Segment"/>
</dbReference>
<gene>
    <name evidence="1" type="ORF">XccvBFoX4_gp57c</name>
</gene>
<keyword evidence="2" id="KW-1185">Reference proteome</keyword>